<comment type="caution">
    <text evidence="2">The sequence shown here is derived from an EMBL/GenBank/DDBJ whole genome shotgun (WGS) entry which is preliminary data.</text>
</comment>
<name>A0A9W8ZWU4_9AGAR</name>
<proteinExistence type="predicted"/>
<dbReference type="AlphaFoldDB" id="A0A9W8ZWU4"/>
<gene>
    <name evidence="2" type="ORF">J3R30DRAFT_1614805</name>
</gene>
<feature type="transmembrane region" description="Helical" evidence="1">
    <location>
        <begin position="43"/>
        <end position="70"/>
    </location>
</feature>
<accession>A0A9W8ZWU4</accession>
<evidence type="ECO:0000256" key="1">
    <source>
        <dbReference type="SAM" id="Phobius"/>
    </source>
</evidence>
<evidence type="ECO:0000313" key="2">
    <source>
        <dbReference type="EMBL" id="KAJ4468860.1"/>
    </source>
</evidence>
<keyword evidence="1" id="KW-1133">Transmembrane helix</keyword>
<protein>
    <submittedName>
        <fullName evidence="2">Uncharacterized protein</fullName>
    </submittedName>
</protein>
<keyword evidence="1" id="KW-0812">Transmembrane</keyword>
<keyword evidence="3" id="KW-1185">Reference proteome</keyword>
<evidence type="ECO:0000313" key="3">
    <source>
        <dbReference type="Proteomes" id="UP001150266"/>
    </source>
</evidence>
<organism evidence="2 3">
    <name type="scientific">Lentinula aciculospora</name>
    <dbReference type="NCBI Taxonomy" id="153920"/>
    <lineage>
        <taxon>Eukaryota</taxon>
        <taxon>Fungi</taxon>
        <taxon>Dikarya</taxon>
        <taxon>Basidiomycota</taxon>
        <taxon>Agaricomycotina</taxon>
        <taxon>Agaricomycetes</taxon>
        <taxon>Agaricomycetidae</taxon>
        <taxon>Agaricales</taxon>
        <taxon>Marasmiineae</taxon>
        <taxon>Omphalotaceae</taxon>
        <taxon>Lentinula</taxon>
    </lineage>
</organism>
<keyword evidence="1" id="KW-0472">Membrane</keyword>
<sequence>MDGIHCFLQGKCWRVQKQVLFFRHALNCWSDTSRFSENNLLHIIPLVMHFSFVHLAFPLIFVVYAVPLVYDNAMISRNSIAMDNLGQRDESALLRVSSNPNSGAASLSPGKDIPNRVGQYMSEWVPSIKIRFLNEDGEVARGSRSDKADSEKDCFSYTPASPGSSRILHRHWARSRLRRRVQEFIGTYKTMYQSGLRIECLNDYPFDDDERDFSFKFNEGPGNPRWVSITSGGGGIVRKESESGALLFQTPTTTR</sequence>
<reference evidence="2" key="1">
    <citation type="submission" date="2022-08" db="EMBL/GenBank/DDBJ databases">
        <title>A Global Phylogenomic Analysis of the Shiitake Genus Lentinula.</title>
        <authorList>
            <consortium name="DOE Joint Genome Institute"/>
            <person name="Sierra-Patev S."/>
            <person name="Min B."/>
            <person name="Naranjo-Ortiz M."/>
            <person name="Looney B."/>
            <person name="Konkel Z."/>
            <person name="Slot J.C."/>
            <person name="Sakamoto Y."/>
            <person name="Steenwyk J.L."/>
            <person name="Rokas A."/>
            <person name="Carro J."/>
            <person name="Camarero S."/>
            <person name="Ferreira P."/>
            <person name="Molpeceres G."/>
            <person name="Ruiz-Duenas F.J."/>
            <person name="Serrano A."/>
            <person name="Henrissat B."/>
            <person name="Drula E."/>
            <person name="Hughes K.W."/>
            <person name="Mata J.L."/>
            <person name="Ishikawa N.K."/>
            <person name="Vargas-Isla R."/>
            <person name="Ushijima S."/>
            <person name="Smith C.A."/>
            <person name="Ahrendt S."/>
            <person name="Andreopoulos W."/>
            <person name="He G."/>
            <person name="Labutti K."/>
            <person name="Lipzen A."/>
            <person name="Ng V."/>
            <person name="Riley R."/>
            <person name="Sandor L."/>
            <person name="Barry K."/>
            <person name="Martinez A.T."/>
            <person name="Xiao Y."/>
            <person name="Gibbons J.G."/>
            <person name="Terashima K."/>
            <person name="Grigoriev I.V."/>
            <person name="Hibbett D.S."/>
        </authorList>
    </citation>
    <scope>NUCLEOTIDE SEQUENCE</scope>
    <source>
        <strain evidence="2">JLM2183</strain>
    </source>
</reference>
<dbReference type="Proteomes" id="UP001150266">
    <property type="component" value="Unassembled WGS sequence"/>
</dbReference>
<dbReference type="EMBL" id="JAOTPV010000034">
    <property type="protein sequence ID" value="KAJ4468860.1"/>
    <property type="molecule type" value="Genomic_DNA"/>
</dbReference>